<evidence type="ECO:0000313" key="2">
    <source>
        <dbReference type="EMBL" id="GHI41185.1"/>
    </source>
</evidence>
<evidence type="ECO:0000256" key="1">
    <source>
        <dbReference type="SAM" id="MobiDB-lite"/>
    </source>
</evidence>
<name>A0ABQ3QVA9_9ACTN</name>
<evidence type="ECO:0008006" key="4">
    <source>
        <dbReference type="Google" id="ProtNLM"/>
    </source>
</evidence>
<feature type="region of interest" description="Disordered" evidence="1">
    <location>
        <begin position="1"/>
        <end position="33"/>
    </location>
</feature>
<gene>
    <name evidence="2" type="ORF">Sviol_55930</name>
</gene>
<comment type="caution">
    <text evidence="2">The sequence shown here is derived from an EMBL/GenBank/DDBJ whole genome shotgun (WGS) entry which is preliminary data.</text>
</comment>
<proteinExistence type="predicted"/>
<feature type="compositionally biased region" description="Low complexity" evidence="1">
    <location>
        <begin position="20"/>
        <end position="31"/>
    </location>
</feature>
<dbReference type="Proteomes" id="UP001050808">
    <property type="component" value="Unassembled WGS sequence"/>
</dbReference>
<protein>
    <recommendedName>
        <fullName evidence="4">Integrase</fullName>
    </recommendedName>
</protein>
<evidence type="ECO:0000313" key="3">
    <source>
        <dbReference type="Proteomes" id="UP001050808"/>
    </source>
</evidence>
<dbReference type="EMBL" id="BNDY01000017">
    <property type="protein sequence ID" value="GHI41185.1"/>
    <property type="molecule type" value="Genomic_DNA"/>
</dbReference>
<reference evidence="2" key="1">
    <citation type="submission" date="2024-05" db="EMBL/GenBank/DDBJ databases">
        <title>Whole genome shotgun sequence of Streptomyces violascens NBRC 12920.</title>
        <authorList>
            <person name="Komaki H."/>
            <person name="Tamura T."/>
        </authorList>
    </citation>
    <scope>NUCLEOTIDE SEQUENCE</scope>
    <source>
        <strain evidence="2">NBRC 12920</strain>
    </source>
</reference>
<keyword evidence="3" id="KW-1185">Reference proteome</keyword>
<organism evidence="2 3">
    <name type="scientific">Streptomyces violascens</name>
    <dbReference type="NCBI Taxonomy" id="67381"/>
    <lineage>
        <taxon>Bacteria</taxon>
        <taxon>Bacillati</taxon>
        <taxon>Actinomycetota</taxon>
        <taxon>Actinomycetes</taxon>
        <taxon>Kitasatosporales</taxon>
        <taxon>Streptomycetaceae</taxon>
        <taxon>Streptomyces</taxon>
    </lineage>
</organism>
<sequence>MATTLARGPTNVKPKRQDLAATAPPAVPANASLPISGVAGQRIRRRFLCVSSLAADWARRRGNIPAP</sequence>
<accession>A0ABQ3QVA9</accession>